<evidence type="ECO:0000256" key="6">
    <source>
        <dbReference type="ARBA" id="ARBA00026066"/>
    </source>
</evidence>
<dbReference type="Pfam" id="PF02391">
    <property type="entry name" value="MoaE"/>
    <property type="match status" value="1"/>
</dbReference>
<dbReference type="InterPro" id="IPR003448">
    <property type="entry name" value="Mopterin_biosynth_MoaE"/>
</dbReference>
<keyword evidence="12" id="KW-0808">Transferase</keyword>
<evidence type="ECO:0000313" key="12">
    <source>
        <dbReference type="EMBL" id="MFC3123142.1"/>
    </source>
</evidence>
<dbReference type="GO" id="GO:0030366">
    <property type="term" value="F:molybdopterin synthase activity"/>
    <property type="evidence" value="ECO:0007669"/>
    <property type="project" value="UniProtKB-EC"/>
</dbReference>
<comment type="caution">
    <text evidence="12">The sequence shown here is derived from an EMBL/GenBank/DDBJ whole genome shotgun (WGS) entry which is preliminary data.</text>
</comment>
<keyword evidence="5" id="KW-0501">Molybdenum cofactor biosynthesis</keyword>
<proteinExistence type="inferred from homology"/>
<dbReference type="RefSeq" id="WP_376921257.1">
    <property type="nucleotide sequence ID" value="NZ_JBHRSW010000047.1"/>
</dbReference>
<keyword evidence="13" id="KW-1185">Reference proteome</keyword>
<evidence type="ECO:0000256" key="11">
    <source>
        <dbReference type="ARBA" id="ARBA00049878"/>
    </source>
</evidence>
<dbReference type="CDD" id="cd00756">
    <property type="entry name" value="MoaE"/>
    <property type="match status" value="1"/>
</dbReference>
<evidence type="ECO:0000256" key="10">
    <source>
        <dbReference type="ARBA" id="ARBA00032474"/>
    </source>
</evidence>
<evidence type="ECO:0000256" key="7">
    <source>
        <dbReference type="ARBA" id="ARBA00029745"/>
    </source>
</evidence>
<protein>
    <recommendedName>
        <fullName evidence="4">Molybdopterin synthase catalytic subunit</fullName>
        <ecNumber evidence="3">2.8.1.12</ecNumber>
    </recommendedName>
    <alternativeName>
        <fullName evidence="9">MPT synthase subunit 2</fullName>
    </alternativeName>
    <alternativeName>
        <fullName evidence="7">Molybdenum cofactor biosynthesis protein E</fullName>
    </alternativeName>
    <alternativeName>
        <fullName evidence="8">Molybdopterin-converting factor large subunit</fullName>
    </alternativeName>
    <alternativeName>
        <fullName evidence="10">Molybdopterin-converting factor subunit 2</fullName>
    </alternativeName>
</protein>
<dbReference type="NCBIfam" id="NF007959">
    <property type="entry name" value="PRK10678.1"/>
    <property type="match status" value="1"/>
</dbReference>
<evidence type="ECO:0000256" key="5">
    <source>
        <dbReference type="ARBA" id="ARBA00023150"/>
    </source>
</evidence>
<accession>A0ABV7FWC7</accession>
<comment type="subunit">
    <text evidence="6">Heterotetramer of 2 MoaD subunits and 2 MoaE subunits. Also stable as homodimer. The enzyme changes between these two forms during catalysis.</text>
</comment>
<comment type="catalytic activity">
    <reaction evidence="11">
        <text>2 [molybdopterin-synthase sulfur-carrier protein]-C-terminal-Gly-aminoethanethioate + cyclic pyranopterin phosphate + H2O = molybdopterin + 2 [molybdopterin-synthase sulfur-carrier protein]-C-terminal Gly-Gly + 2 H(+)</text>
        <dbReference type="Rhea" id="RHEA:26333"/>
        <dbReference type="Rhea" id="RHEA-COMP:12202"/>
        <dbReference type="Rhea" id="RHEA-COMP:19907"/>
        <dbReference type="ChEBI" id="CHEBI:15377"/>
        <dbReference type="ChEBI" id="CHEBI:15378"/>
        <dbReference type="ChEBI" id="CHEBI:58698"/>
        <dbReference type="ChEBI" id="CHEBI:59648"/>
        <dbReference type="ChEBI" id="CHEBI:90778"/>
        <dbReference type="ChEBI" id="CHEBI:232372"/>
        <dbReference type="EC" id="2.8.1.12"/>
    </reaction>
</comment>
<dbReference type="InterPro" id="IPR036563">
    <property type="entry name" value="MoaE_sf"/>
</dbReference>
<dbReference type="EMBL" id="JBHRSW010000047">
    <property type="protein sequence ID" value="MFC3123142.1"/>
    <property type="molecule type" value="Genomic_DNA"/>
</dbReference>
<dbReference type="Proteomes" id="UP001595478">
    <property type="component" value="Unassembled WGS sequence"/>
</dbReference>
<sequence length="151" mass="17166">MTNSLIKVQVKDFDVGLEYQALVQDNTADGAVVMFTGLVRDFNQGHKIRGLSLEHYAGMTERALLDIVTTAHQRWQLGKVKVIHRIGELLVNDQIVFVGVSSPHREQAFEAAQFIMDYLKTQAPFWKKELTHSGQRWVTANAKDTQAAKRW</sequence>
<evidence type="ECO:0000256" key="8">
    <source>
        <dbReference type="ARBA" id="ARBA00030407"/>
    </source>
</evidence>
<gene>
    <name evidence="12" type="primary">moaE</name>
    <name evidence="12" type="ORF">ACFOHL_16085</name>
</gene>
<evidence type="ECO:0000256" key="9">
    <source>
        <dbReference type="ARBA" id="ARBA00030781"/>
    </source>
</evidence>
<comment type="similarity">
    <text evidence="2">Belongs to the MoaE family.</text>
</comment>
<evidence type="ECO:0000256" key="2">
    <source>
        <dbReference type="ARBA" id="ARBA00005426"/>
    </source>
</evidence>
<dbReference type="PANTHER" id="PTHR23404">
    <property type="entry name" value="MOLYBDOPTERIN SYNTHASE RELATED"/>
    <property type="match status" value="1"/>
</dbReference>
<dbReference type="Gene3D" id="3.90.1170.40">
    <property type="entry name" value="Molybdopterin biosynthesis MoaE subunit"/>
    <property type="match status" value="1"/>
</dbReference>
<evidence type="ECO:0000313" key="13">
    <source>
        <dbReference type="Proteomes" id="UP001595478"/>
    </source>
</evidence>
<name>A0ABV7FWC7_9ALTE</name>
<organism evidence="12 13">
    <name type="scientific">Agaribacter flavus</name>
    <dbReference type="NCBI Taxonomy" id="1902781"/>
    <lineage>
        <taxon>Bacteria</taxon>
        <taxon>Pseudomonadati</taxon>
        <taxon>Pseudomonadota</taxon>
        <taxon>Gammaproteobacteria</taxon>
        <taxon>Alteromonadales</taxon>
        <taxon>Alteromonadaceae</taxon>
        <taxon>Agaribacter</taxon>
    </lineage>
</organism>
<reference evidence="13" key="1">
    <citation type="journal article" date="2019" name="Int. J. Syst. Evol. Microbiol.">
        <title>The Global Catalogue of Microorganisms (GCM) 10K type strain sequencing project: providing services to taxonomists for standard genome sequencing and annotation.</title>
        <authorList>
            <consortium name="The Broad Institute Genomics Platform"/>
            <consortium name="The Broad Institute Genome Sequencing Center for Infectious Disease"/>
            <person name="Wu L."/>
            <person name="Ma J."/>
        </authorList>
    </citation>
    <scope>NUCLEOTIDE SEQUENCE [LARGE SCALE GENOMIC DNA]</scope>
    <source>
        <strain evidence="13">KCTC 52473</strain>
    </source>
</reference>
<comment type="pathway">
    <text evidence="1">Cofactor biosynthesis; molybdopterin biosynthesis.</text>
</comment>
<dbReference type="SUPFAM" id="SSF54690">
    <property type="entry name" value="Molybdopterin synthase subunit MoaE"/>
    <property type="match status" value="1"/>
</dbReference>
<evidence type="ECO:0000256" key="4">
    <source>
        <dbReference type="ARBA" id="ARBA00013858"/>
    </source>
</evidence>
<dbReference type="EC" id="2.8.1.12" evidence="3"/>
<evidence type="ECO:0000256" key="3">
    <source>
        <dbReference type="ARBA" id="ARBA00011950"/>
    </source>
</evidence>
<evidence type="ECO:0000256" key="1">
    <source>
        <dbReference type="ARBA" id="ARBA00005046"/>
    </source>
</evidence>